<name>A0ABW4QZU3_9BACT</name>
<sequence>MKNEQVHRKIIAAALFPAIGYTNVPSAYEQFLTDHYIAGRLTIHQSVRLLEEYHCHNASSGRRQHY</sequence>
<organism evidence="1 2">
    <name type="scientific">Hymenobacter bucti</name>
    <dbReference type="NCBI Taxonomy" id="1844114"/>
    <lineage>
        <taxon>Bacteria</taxon>
        <taxon>Pseudomonadati</taxon>
        <taxon>Bacteroidota</taxon>
        <taxon>Cytophagia</taxon>
        <taxon>Cytophagales</taxon>
        <taxon>Hymenobacteraceae</taxon>
        <taxon>Hymenobacter</taxon>
    </lineage>
</organism>
<evidence type="ECO:0008006" key="3">
    <source>
        <dbReference type="Google" id="ProtNLM"/>
    </source>
</evidence>
<gene>
    <name evidence="1" type="ORF">ACFSDX_20630</name>
</gene>
<protein>
    <recommendedName>
        <fullName evidence="3">Antitoxin VbhA domain-containing protein</fullName>
    </recommendedName>
</protein>
<proteinExistence type="predicted"/>
<keyword evidence="2" id="KW-1185">Reference proteome</keyword>
<comment type="caution">
    <text evidence="1">The sequence shown here is derived from an EMBL/GenBank/DDBJ whole genome shotgun (WGS) entry which is preliminary data.</text>
</comment>
<evidence type="ECO:0000313" key="1">
    <source>
        <dbReference type="EMBL" id="MFD1874852.1"/>
    </source>
</evidence>
<accession>A0ABW4QZU3</accession>
<dbReference type="Proteomes" id="UP001597197">
    <property type="component" value="Unassembled WGS sequence"/>
</dbReference>
<evidence type="ECO:0000313" key="2">
    <source>
        <dbReference type="Proteomes" id="UP001597197"/>
    </source>
</evidence>
<dbReference type="EMBL" id="JBHUFD010000018">
    <property type="protein sequence ID" value="MFD1874852.1"/>
    <property type="molecule type" value="Genomic_DNA"/>
</dbReference>
<reference evidence="2" key="1">
    <citation type="journal article" date="2019" name="Int. J. Syst. Evol. Microbiol.">
        <title>The Global Catalogue of Microorganisms (GCM) 10K type strain sequencing project: providing services to taxonomists for standard genome sequencing and annotation.</title>
        <authorList>
            <consortium name="The Broad Institute Genomics Platform"/>
            <consortium name="The Broad Institute Genome Sequencing Center for Infectious Disease"/>
            <person name="Wu L."/>
            <person name="Ma J."/>
        </authorList>
    </citation>
    <scope>NUCLEOTIDE SEQUENCE [LARGE SCALE GENOMIC DNA]</scope>
    <source>
        <strain evidence="2">CGMCC 1.15795</strain>
    </source>
</reference>
<dbReference type="RefSeq" id="WP_382316994.1">
    <property type="nucleotide sequence ID" value="NZ_JBHUFD010000018.1"/>
</dbReference>